<keyword evidence="1 3" id="KW-0547">Nucleotide-binding</keyword>
<dbReference type="Pfam" id="PF00225">
    <property type="entry name" value="Kinesin"/>
    <property type="match status" value="1"/>
</dbReference>
<dbReference type="InterPro" id="IPR036961">
    <property type="entry name" value="Kinesin_motor_dom_sf"/>
</dbReference>
<comment type="similarity">
    <text evidence="3 4">Belongs to the TRAFAC class myosin-kinesin ATPase superfamily. Kinesin family.</text>
</comment>
<dbReference type="GO" id="GO:0008017">
    <property type="term" value="F:microtubule binding"/>
    <property type="evidence" value="ECO:0007669"/>
    <property type="project" value="InterPro"/>
</dbReference>
<name>A0A0F7SG36_PHARH</name>
<feature type="compositionally biased region" description="Polar residues" evidence="5">
    <location>
        <begin position="661"/>
        <end position="672"/>
    </location>
</feature>
<evidence type="ECO:0000256" key="2">
    <source>
        <dbReference type="ARBA" id="ARBA00022840"/>
    </source>
</evidence>
<feature type="compositionally biased region" description="Low complexity" evidence="5">
    <location>
        <begin position="646"/>
        <end position="660"/>
    </location>
</feature>
<dbReference type="InterPro" id="IPR027417">
    <property type="entry name" value="P-loop_NTPase"/>
</dbReference>
<dbReference type="AlphaFoldDB" id="A0A0F7SG36"/>
<evidence type="ECO:0000313" key="7">
    <source>
        <dbReference type="EMBL" id="CDZ97801.1"/>
    </source>
</evidence>
<keyword evidence="4" id="KW-0493">Microtubule</keyword>
<dbReference type="GO" id="GO:0007018">
    <property type="term" value="P:microtubule-based movement"/>
    <property type="evidence" value="ECO:0007669"/>
    <property type="project" value="InterPro"/>
</dbReference>
<dbReference type="Gene3D" id="3.40.850.10">
    <property type="entry name" value="Kinesin motor domain"/>
    <property type="match status" value="1"/>
</dbReference>
<dbReference type="PROSITE" id="PS51257">
    <property type="entry name" value="PROKAR_LIPOPROTEIN"/>
    <property type="match status" value="1"/>
</dbReference>
<reference evidence="7" key="1">
    <citation type="submission" date="2014-08" db="EMBL/GenBank/DDBJ databases">
        <authorList>
            <person name="Sharma Rahul"/>
            <person name="Thines Marco"/>
        </authorList>
    </citation>
    <scope>NUCLEOTIDE SEQUENCE</scope>
</reference>
<feature type="binding site" evidence="3">
    <location>
        <begin position="97"/>
        <end position="104"/>
    </location>
    <ligand>
        <name>ATP</name>
        <dbReference type="ChEBI" id="CHEBI:30616"/>
    </ligand>
</feature>
<organism evidence="7">
    <name type="scientific">Phaffia rhodozyma</name>
    <name type="common">Yeast</name>
    <name type="synonym">Xanthophyllomyces dendrorhous</name>
    <dbReference type="NCBI Taxonomy" id="264483"/>
    <lineage>
        <taxon>Eukaryota</taxon>
        <taxon>Fungi</taxon>
        <taxon>Dikarya</taxon>
        <taxon>Basidiomycota</taxon>
        <taxon>Agaricomycotina</taxon>
        <taxon>Tremellomycetes</taxon>
        <taxon>Cystofilobasidiales</taxon>
        <taxon>Mrakiaceae</taxon>
        <taxon>Phaffia</taxon>
    </lineage>
</organism>
<dbReference type="GO" id="GO:0005875">
    <property type="term" value="C:microtubule associated complex"/>
    <property type="evidence" value="ECO:0007669"/>
    <property type="project" value="TreeGrafter"/>
</dbReference>
<dbReference type="InterPro" id="IPR027640">
    <property type="entry name" value="Kinesin-like_fam"/>
</dbReference>
<dbReference type="GO" id="GO:0051231">
    <property type="term" value="P:spindle elongation"/>
    <property type="evidence" value="ECO:0007669"/>
    <property type="project" value="TreeGrafter"/>
</dbReference>
<dbReference type="PANTHER" id="PTHR47969">
    <property type="entry name" value="CHROMOSOME-ASSOCIATED KINESIN KIF4A-RELATED"/>
    <property type="match status" value="1"/>
</dbReference>
<evidence type="ECO:0000256" key="3">
    <source>
        <dbReference type="PROSITE-ProRule" id="PRU00283"/>
    </source>
</evidence>
<evidence type="ECO:0000256" key="5">
    <source>
        <dbReference type="SAM" id="MobiDB-lite"/>
    </source>
</evidence>
<dbReference type="PANTHER" id="PTHR47969:SF9">
    <property type="entry name" value="KINESIN-LIKE PROTEIN"/>
    <property type="match status" value="1"/>
</dbReference>
<feature type="compositionally biased region" description="Low complexity" evidence="5">
    <location>
        <begin position="377"/>
        <end position="390"/>
    </location>
</feature>
<evidence type="ECO:0000256" key="4">
    <source>
        <dbReference type="RuleBase" id="RU000394"/>
    </source>
</evidence>
<keyword evidence="3 4" id="KW-0505">Motor protein</keyword>
<accession>A0A0F7SG36</accession>
<dbReference type="PRINTS" id="PR00380">
    <property type="entry name" value="KINESINHEAVY"/>
</dbReference>
<dbReference type="GO" id="GO:0005524">
    <property type="term" value="F:ATP binding"/>
    <property type="evidence" value="ECO:0007669"/>
    <property type="project" value="UniProtKB-UniRule"/>
</dbReference>
<dbReference type="EMBL" id="LN483249">
    <property type="protein sequence ID" value="CDZ97801.1"/>
    <property type="molecule type" value="Genomic_DNA"/>
</dbReference>
<protein>
    <recommendedName>
        <fullName evidence="4">Kinesin-like protein</fullName>
    </recommendedName>
</protein>
<proteinExistence type="inferred from homology"/>
<feature type="compositionally biased region" description="Acidic residues" evidence="5">
    <location>
        <begin position="708"/>
        <end position="722"/>
    </location>
</feature>
<dbReference type="PROSITE" id="PS00411">
    <property type="entry name" value="KINESIN_MOTOR_1"/>
    <property type="match status" value="1"/>
</dbReference>
<dbReference type="CDD" id="cd00106">
    <property type="entry name" value="KISc"/>
    <property type="match status" value="1"/>
</dbReference>
<evidence type="ECO:0000256" key="1">
    <source>
        <dbReference type="ARBA" id="ARBA00022741"/>
    </source>
</evidence>
<dbReference type="GO" id="GO:0005874">
    <property type="term" value="C:microtubule"/>
    <property type="evidence" value="ECO:0007669"/>
    <property type="project" value="UniProtKB-KW"/>
</dbReference>
<dbReference type="GO" id="GO:0007052">
    <property type="term" value="P:mitotic spindle organization"/>
    <property type="evidence" value="ECO:0007669"/>
    <property type="project" value="TreeGrafter"/>
</dbReference>
<feature type="region of interest" description="Disordered" evidence="5">
    <location>
        <begin position="579"/>
        <end position="750"/>
    </location>
</feature>
<feature type="compositionally biased region" description="Low complexity" evidence="5">
    <location>
        <begin position="583"/>
        <end position="601"/>
    </location>
</feature>
<feature type="compositionally biased region" description="Basic and acidic residues" evidence="5">
    <location>
        <begin position="740"/>
        <end position="750"/>
    </location>
</feature>
<feature type="region of interest" description="Disordered" evidence="5">
    <location>
        <begin position="421"/>
        <end position="458"/>
    </location>
</feature>
<keyword evidence="2 3" id="KW-0067">ATP-binding</keyword>
<dbReference type="SMART" id="SM00129">
    <property type="entry name" value="KISc"/>
    <property type="match status" value="1"/>
</dbReference>
<feature type="region of interest" description="Disordered" evidence="5">
    <location>
        <begin position="774"/>
        <end position="805"/>
    </location>
</feature>
<dbReference type="InterPro" id="IPR001752">
    <property type="entry name" value="Kinesin_motor_dom"/>
</dbReference>
<dbReference type="GO" id="GO:0003777">
    <property type="term" value="F:microtubule motor activity"/>
    <property type="evidence" value="ECO:0007669"/>
    <property type="project" value="InterPro"/>
</dbReference>
<dbReference type="InterPro" id="IPR019821">
    <property type="entry name" value="Kinesin_motor_CS"/>
</dbReference>
<feature type="domain" description="Kinesin motor" evidence="6">
    <location>
        <begin position="12"/>
        <end position="342"/>
    </location>
</feature>
<dbReference type="SUPFAM" id="SSF52540">
    <property type="entry name" value="P-loop containing nucleoside triphosphate hydrolases"/>
    <property type="match status" value="1"/>
</dbReference>
<feature type="compositionally biased region" description="Polar residues" evidence="5">
    <location>
        <begin position="679"/>
        <end position="694"/>
    </location>
</feature>
<evidence type="ECO:0000259" key="6">
    <source>
        <dbReference type="PROSITE" id="PS50067"/>
    </source>
</evidence>
<sequence>MSSSFKQQHTQPILVSCRIRPYLPHESQARNLISSQEEEIEVGDGVVAINHKTGRHVYNFTSVHGPGSTQLEVFNQDVFPLLEKIYSGVSCTIFSYGVTGSGKTHTMQGDPTSTKDMGIILRVVKAIFEKSDKENLRGAMEVCVEYLEIYKEECYDLFEPWVTRDQRKKLDIRTDDQGQNVVAGLSQVPVSSPADFNALYSRAASRRVTASTKLNAESSRSHAVLTLVVRILEGDKIITGKINLVDLAGSENNKLTGNDKERMIESAKINQSLTTLGNVIDALNTGGPGTRVPYRNSKLTRILQDTLGGNSIGLLICALAPGSAFRQDTINTLNFAQRSKQVESRVVINERDNKPPPPPAHFAAITKTSTFVPLRTGSGADASNPSSSSSTVLPLPIRPMKSIPRMSIATGQRSIFNNTTASTTSNIGGPSHFAPAGKARTVSGGKLRGKTSLGSNSSMIEEQSSLAESDRVKALVQAAVAEALAAQAKAHSFNPAAYEARILNLEKDMQAEKDRAAANELLNEARRYHDAAYAEDDYEQLSYALGAYTRASIYVPGNKNVRNRIQDIQNAIEHNLPIPPRKSVAVTSGPSSSSSVVPGVSHPTRPASAMSEEQSTHHRRTSATLPRAAKKVHLSEEDGDPSDRYASSSNTTSATTTDSNIPSTVNSSTWSRGSKPASGCSTDQDGLRSESSSVAGHRSYVNRPQPSYDDDEEDDEEDEEYEGIERARKNGLPPTTTNERLSKTDLEELERAKAKPGFSMHRWNKIQAAKAWLADHPDPAGSDEDDDLGGYSDTQIGRPVGKARR</sequence>
<feature type="region of interest" description="Disordered" evidence="5">
    <location>
        <begin position="376"/>
        <end position="396"/>
    </location>
</feature>
<dbReference type="PROSITE" id="PS50067">
    <property type="entry name" value="KINESIN_MOTOR_2"/>
    <property type="match status" value="1"/>
</dbReference>